<evidence type="ECO:0000256" key="1">
    <source>
        <dbReference type="SAM" id="MobiDB-lite"/>
    </source>
</evidence>
<dbReference type="STRING" id="349124.Hhal_2254"/>
<name>A1WZA6_HALHL</name>
<dbReference type="HOGENOM" id="CLU_569577_0_0_6"/>
<organism evidence="2 3">
    <name type="scientific">Halorhodospira halophila (strain DSM 244 / SL1)</name>
    <name type="common">Ectothiorhodospira halophila (strain DSM 244 / SL1)</name>
    <dbReference type="NCBI Taxonomy" id="349124"/>
    <lineage>
        <taxon>Bacteria</taxon>
        <taxon>Pseudomonadati</taxon>
        <taxon>Pseudomonadota</taxon>
        <taxon>Gammaproteobacteria</taxon>
        <taxon>Chromatiales</taxon>
        <taxon>Ectothiorhodospiraceae</taxon>
        <taxon>Halorhodospira</taxon>
    </lineage>
</organism>
<dbReference type="AlphaFoldDB" id="A1WZA6"/>
<reference evidence="3" key="1">
    <citation type="submission" date="2006-12" db="EMBL/GenBank/DDBJ databases">
        <title>Complete sequence of Halorhodospira halophila SL1.</title>
        <authorList>
            <consortium name="US DOE Joint Genome Institute"/>
            <person name="Copeland A."/>
            <person name="Lucas S."/>
            <person name="Lapidus A."/>
            <person name="Barry K."/>
            <person name="Detter J.C."/>
            <person name="Glavina del Rio T."/>
            <person name="Hammon N."/>
            <person name="Israni S."/>
            <person name="Dalin E."/>
            <person name="Tice H."/>
            <person name="Pitluck S."/>
            <person name="Saunders E."/>
            <person name="Brettin T."/>
            <person name="Bruce D."/>
            <person name="Han C."/>
            <person name="Tapia R."/>
            <person name="Schmutz J."/>
            <person name="Larimer F."/>
            <person name="Land M."/>
            <person name="Hauser L."/>
            <person name="Kyrpides N."/>
            <person name="Mikhailova N."/>
            <person name="Hoff W."/>
            <person name="Richardson P."/>
        </authorList>
    </citation>
    <scope>NUCLEOTIDE SEQUENCE [LARGE SCALE GENOMIC DNA]</scope>
    <source>
        <strain evidence="3">DSM 244 / SL1</strain>
    </source>
</reference>
<feature type="region of interest" description="Disordered" evidence="1">
    <location>
        <begin position="1"/>
        <end position="24"/>
    </location>
</feature>
<dbReference type="Proteomes" id="UP000000647">
    <property type="component" value="Chromosome"/>
</dbReference>
<protein>
    <submittedName>
        <fullName evidence="2">Uncharacterized protein</fullName>
    </submittedName>
</protein>
<keyword evidence="3" id="KW-1185">Reference proteome</keyword>
<dbReference type="EMBL" id="CP000544">
    <property type="protein sequence ID" value="ABM63018.1"/>
    <property type="molecule type" value="Genomic_DNA"/>
</dbReference>
<feature type="region of interest" description="Disordered" evidence="1">
    <location>
        <begin position="199"/>
        <end position="218"/>
    </location>
</feature>
<accession>A1WZA6</accession>
<evidence type="ECO:0000313" key="3">
    <source>
        <dbReference type="Proteomes" id="UP000000647"/>
    </source>
</evidence>
<evidence type="ECO:0000313" key="2">
    <source>
        <dbReference type="EMBL" id="ABM63018.1"/>
    </source>
</evidence>
<reference evidence="2 3" key="2">
    <citation type="journal article" date="2013" name="Stand. Genomic Sci.">
        <title>Complete genome sequence of Halorhodospira halophila SL1.</title>
        <authorList>
            <person name="Challacombe J.F."/>
            <person name="Majid S."/>
            <person name="Deole R."/>
            <person name="Brettin T.S."/>
            <person name="Bruce D."/>
            <person name="Delano S.F."/>
            <person name="Detter J.C."/>
            <person name="Gleasner C.D."/>
            <person name="Han C.S."/>
            <person name="Misra M."/>
            <person name="Reitenga K.G."/>
            <person name="Mikhailova N."/>
            <person name="Woyke T."/>
            <person name="Pitluck S."/>
            <person name="Nolan M."/>
            <person name="Land M.L."/>
            <person name="Saunders E."/>
            <person name="Tapia R."/>
            <person name="Lapidus A."/>
            <person name="Ivanova N."/>
            <person name="Hoff W.D."/>
        </authorList>
    </citation>
    <scope>NUCLEOTIDE SEQUENCE [LARGE SCALE GENOMIC DNA]</scope>
    <source>
        <strain evidence="3">DSM 244 / SL1</strain>
    </source>
</reference>
<feature type="compositionally biased region" description="Pro residues" evidence="1">
    <location>
        <begin position="263"/>
        <end position="294"/>
    </location>
</feature>
<dbReference type="KEGG" id="hha:Hhal_2254"/>
<feature type="region of interest" description="Disordered" evidence="1">
    <location>
        <begin position="245"/>
        <end position="299"/>
    </location>
</feature>
<sequence>MPAARQGPAAAREPASQGGDGMPLPSTATIGVAVAGRAVHVCLRRRSRYAYTAETIHAPGANGRRDALRAACRRLGVGRSRAALALPEGRVQRRLLALPTPLRRSEYRAVLRLHVRRALPAPASVWRYCLSSEHHRPHLLAARHTDLQAGQTLLRDAGLRPVALVASRDALAHAAGAPPQPLPDTPGARLARALAEAARRPGPNNLLHARNPSAHGADHSLRTAAGAALAIGLAGVAAHAHWGAPTGSFGSHDATNTAEDRSPSPPPEPDPDPEPPTAEPAPPAEPASQLPPDPADARRQAIPGWLDTLAKALPEGTRLKTVELGETLAIEAVTAQPEHTEAYLNALQEAGFEAVHLAQMRRTEHGLRRLSLRGRPQLRDEPPAAPPETTLREQLGDLSRELEAHGLVLEDLHRQEGDDDEVVARLHIAGEYAALREWLAAEAESSRRRGVHRLHLHAAEPPRLEAEVTIALHPPEVQP</sequence>
<gene>
    <name evidence="2" type="ordered locus">Hhal_2254</name>
</gene>
<proteinExistence type="predicted"/>